<dbReference type="GO" id="GO:0016765">
    <property type="term" value="F:transferase activity, transferring alkyl or aryl (other than methyl) groups"/>
    <property type="evidence" value="ECO:0007669"/>
    <property type="project" value="InterPro"/>
</dbReference>
<keyword evidence="2 5" id="KW-0812">Transmembrane</keyword>
<dbReference type="GO" id="GO:0016757">
    <property type="term" value="F:glycosyltransferase activity"/>
    <property type="evidence" value="ECO:0007669"/>
    <property type="project" value="UniProtKB-KW"/>
</dbReference>
<feature type="transmembrane region" description="Helical" evidence="5">
    <location>
        <begin position="301"/>
        <end position="320"/>
    </location>
</feature>
<dbReference type="GO" id="GO:0016020">
    <property type="term" value="C:membrane"/>
    <property type="evidence" value="ECO:0007669"/>
    <property type="project" value="UniProtKB-SubCell"/>
</dbReference>
<keyword evidence="4 5" id="KW-0472">Membrane</keyword>
<evidence type="ECO:0000256" key="5">
    <source>
        <dbReference type="SAM" id="Phobius"/>
    </source>
</evidence>
<name>A0A0M5L1P3_9ACTN</name>
<feature type="transmembrane region" description="Helical" evidence="5">
    <location>
        <begin position="226"/>
        <end position="247"/>
    </location>
</feature>
<accession>A0A0M5L1P3</accession>
<evidence type="ECO:0000256" key="4">
    <source>
        <dbReference type="ARBA" id="ARBA00023136"/>
    </source>
</evidence>
<proteinExistence type="predicted"/>
<feature type="transmembrane region" description="Helical" evidence="5">
    <location>
        <begin position="102"/>
        <end position="129"/>
    </location>
</feature>
<feature type="transmembrane region" description="Helical" evidence="5">
    <location>
        <begin position="62"/>
        <end position="82"/>
    </location>
</feature>
<protein>
    <submittedName>
        <fullName evidence="6">Phosphoribose diphosphate:decaprenyl-phosphate phosphoribosyltransferase</fullName>
    </submittedName>
</protein>
<dbReference type="CDD" id="cd13963">
    <property type="entry name" value="PT_UbiA_2"/>
    <property type="match status" value="1"/>
</dbReference>
<sequence>MMFEETTSAAEMEKEGRKLRPPKNLAEAMWKALRPRQWVKNVLVLMAPISAGTAVVTDPQVLLQVLYAFITFCLASSSIYLINDAQDVEADRAHPVKRFRPIASGVLPLGVAYAMGIVLMLAAVLLGFFLSGGPLAIVIAVYIVLQLGYCFGLKHQMVLDIVLVSSGFLLRAVAGGVAADVPLSQWFLLVMAFGSIFMASGKRYAEKMLAEQEGRQIRKVLHSYTATYLRFVWTMSATALILCYSLWAFQQGEVPSVEPGAKLWYEISMVPWAIAVMRYAVDVDRGDAGAPEDIALKDHVLQVIALLWLVCIVLAVYVYGG</sequence>
<gene>
    <name evidence="6" type="ORF">AL705_04180</name>
</gene>
<evidence type="ECO:0000256" key="3">
    <source>
        <dbReference type="ARBA" id="ARBA00022989"/>
    </source>
</evidence>
<keyword evidence="3 5" id="KW-1133">Transmembrane helix</keyword>
<dbReference type="STRING" id="1528099.AL705_04180"/>
<evidence type="ECO:0000256" key="1">
    <source>
        <dbReference type="ARBA" id="ARBA00004141"/>
    </source>
</evidence>
<keyword evidence="6" id="KW-0328">Glycosyltransferase</keyword>
<evidence type="ECO:0000313" key="7">
    <source>
        <dbReference type="Proteomes" id="UP000068137"/>
    </source>
</evidence>
<keyword evidence="6" id="KW-0808">Transferase</keyword>
<dbReference type="Pfam" id="PF01040">
    <property type="entry name" value="UbiA"/>
    <property type="match status" value="1"/>
</dbReference>
<feature type="transmembrane region" description="Helical" evidence="5">
    <location>
        <begin position="185"/>
        <end position="205"/>
    </location>
</feature>
<feature type="transmembrane region" description="Helical" evidence="5">
    <location>
        <begin position="38"/>
        <end position="56"/>
    </location>
</feature>
<reference evidence="6 7" key="1">
    <citation type="journal article" date="2015" name="Genome Announc.">
        <title>Complete Genome Sequences for Two Strains of a Novel Fastidious, Partially Acid-Fast, Gram-Positive Corynebacterineae Bacterium, Derived from Human Clinical Samples.</title>
        <authorList>
            <person name="Nicholson A.C."/>
            <person name="Bell M."/>
            <person name="Humrighouse B.W."/>
            <person name="McQuiston J.R."/>
        </authorList>
    </citation>
    <scope>NUCLEOTIDE SEQUENCE [LARGE SCALE GENOMIC DNA]</scope>
    <source>
        <strain evidence="6 7">X1698</strain>
    </source>
</reference>
<dbReference type="NCBIfam" id="NF008978">
    <property type="entry name" value="PRK12324.1-4"/>
    <property type="match status" value="1"/>
</dbReference>
<dbReference type="PATRIC" id="fig|1562462.4.peg.850"/>
<evidence type="ECO:0000313" key="6">
    <source>
        <dbReference type="EMBL" id="ALE19642.1"/>
    </source>
</evidence>
<dbReference type="KEGG" id="cbq:AL705_04180"/>
<dbReference type="InterPro" id="IPR044878">
    <property type="entry name" value="UbiA_sf"/>
</dbReference>
<dbReference type="Gene3D" id="1.10.357.140">
    <property type="entry name" value="UbiA prenyltransferase"/>
    <property type="match status" value="1"/>
</dbReference>
<dbReference type="EMBL" id="CP012390">
    <property type="protein sequence ID" value="ALE19642.1"/>
    <property type="molecule type" value="Genomic_DNA"/>
</dbReference>
<feature type="transmembrane region" description="Helical" evidence="5">
    <location>
        <begin position="158"/>
        <end position="179"/>
    </location>
</feature>
<comment type="subcellular location">
    <subcellularLocation>
        <location evidence="1">Membrane</location>
        <topology evidence="1">Multi-pass membrane protein</topology>
    </subcellularLocation>
</comment>
<feature type="transmembrane region" description="Helical" evidence="5">
    <location>
        <begin position="135"/>
        <end position="151"/>
    </location>
</feature>
<evidence type="ECO:0000256" key="2">
    <source>
        <dbReference type="ARBA" id="ARBA00022692"/>
    </source>
</evidence>
<dbReference type="InterPro" id="IPR000537">
    <property type="entry name" value="UbiA_prenyltransferase"/>
</dbReference>
<dbReference type="Proteomes" id="UP000068137">
    <property type="component" value="Chromosome"/>
</dbReference>
<organism evidence="6 7">
    <name type="scientific">Lawsonella clevelandensis</name>
    <dbReference type="NCBI Taxonomy" id="1528099"/>
    <lineage>
        <taxon>Bacteria</taxon>
        <taxon>Bacillati</taxon>
        <taxon>Actinomycetota</taxon>
        <taxon>Actinomycetes</taxon>
        <taxon>Mycobacteriales</taxon>
        <taxon>Lawsonellaceae</taxon>
        <taxon>Lawsonella</taxon>
    </lineage>
</organism>
<dbReference type="AlphaFoldDB" id="A0A0M5L1P3"/>